<gene>
    <name evidence="1" type="ORF">ABEB36_014375</name>
</gene>
<evidence type="ECO:0000313" key="1">
    <source>
        <dbReference type="EMBL" id="KAL1489490.1"/>
    </source>
</evidence>
<name>A0ABD1E573_HYPHA</name>
<keyword evidence="2" id="KW-1185">Reference proteome</keyword>
<protein>
    <submittedName>
        <fullName evidence="1">Uncharacterized protein</fullName>
    </submittedName>
</protein>
<dbReference type="EMBL" id="JBDJPC010000012">
    <property type="protein sequence ID" value="KAL1489490.1"/>
    <property type="molecule type" value="Genomic_DNA"/>
</dbReference>
<comment type="caution">
    <text evidence="1">The sequence shown here is derived from an EMBL/GenBank/DDBJ whole genome shotgun (WGS) entry which is preliminary data.</text>
</comment>
<accession>A0ABD1E573</accession>
<proteinExistence type="predicted"/>
<dbReference type="AlphaFoldDB" id="A0ABD1E573"/>
<dbReference type="Proteomes" id="UP001566132">
    <property type="component" value="Unassembled WGS sequence"/>
</dbReference>
<organism evidence="1 2">
    <name type="scientific">Hypothenemus hampei</name>
    <name type="common">Coffee berry borer</name>
    <dbReference type="NCBI Taxonomy" id="57062"/>
    <lineage>
        <taxon>Eukaryota</taxon>
        <taxon>Metazoa</taxon>
        <taxon>Ecdysozoa</taxon>
        <taxon>Arthropoda</taxon>
        <taxon>Hexapoda</taxon>
        <taxon>Insecta</taxon>
        <taxon>Pterygota</taxon>
        <taxon>Neoptera</taxon>
        <taxon>Endopterygota</taxon>
        <taxon>Coleoptera</taxon>
        <taxon>Polyphaga</taxon>
        <taxon>Cucujiformia</taxon>
        <taxon>Curculionidae</taxon>
        <taxon>Scolytinae</taxon>
        <taxon>Hypothenemus</taxon>
    </lineage>
</organism>
<reference evidence="1 2" key="1">
    <citation type="submission" date="2024-05" db="EMBL/GenBank/DDBJ databases">
        <title>Genetic variation in Jamaican populations of the coffee berry borer (Hypothenemus hampei).</title>
        <authorList>
            <person name="Errbii M."/>
            <person name="Myrie A."/>
        </authorList>
    </citation>
    <scope>NUCLEOTIDE SEQUENCE [LARGE SCALE GENOMIC DNA]</scope>
    <source>
        <strain evidence="1">JA-Hopewell-2020-01-JO</strain>
        <tissue evidence="1">Whole body</tissue>
    </source>
</reference>
<sequence length="100" mass="11759">MSRSYRKSLTNEVFEQVLLESDDDELCYYDEENISSEQPIMEVDSDGEEKLVEDVPDNYECANPKYPIMIELNKVPRAIDDHQYRRSTQSSKKLCGMRKE</sequence>
<evidence type="ECO:0000313" key="2">
    <source>
        <dbReference type="Proteomes" id="UP001566132"/>
    </source>
</evidence>